<dbReference type="PANTHER" id="PTHR12375">
    <property type="entry name" value="RNA-BINDING PROTEIN LUC7-RELATED"/>
    <property type="match status" value="1"/>
</dbReference>
<dbReference type="Pfam" id="PF03194">
    <property type="entry name" value="LUC7"/>
    <property type="match status" value="1"/>
</dbReference>
<name>A0A7J7KLF2_BUGNE</name>
<organism evidence="3 4">
    <name type="scientific">Bugula neritina</name>
    <name type="common">Brown bryozoan</name>
    <name type="synonym">Sertularia neritina</name>
    <dbReference type="NCBI Taxonomy" id="10212"/>
    <lineage>
        <taxon>Eukaryota</taxon>
        <taxon>Metazoa</taxon>
        <taxon>Spiralia</taxon>
        <taxon>Lophotrochozoa</taxon>
        <taxon>Bryozoa</taxon>
        <taxon>Gymnolaemata</taxon>
        <taxon>Cheilostomatida</taxon>
        <taxon>Flustrina</taxon>
        <taxon>Buguloidea</taxon>
        <taxon>Bugulidae</taxon>
        <taxon>Bugula</taxon>
    </lineage>
</organism>
<dbReference type="GO" id="GO:0003729">
    <property type="term" value="F:mRNA binding"/>
    <property type="evidence" value="ECO:0007669"/>
    <property type="project" value="InterPro"/>
</dbReference>
<feature type="compositionally biased region" description="Basic residues" evidence="2">
    <location>
        <begin position="248"/>
        <end position="273"/>
    </location>
</feature>
<feature type="compositionally biased region" description="Basic and acidic residues" evidence="2">
    <location>
        <begin position="215"/>
        <end position="226"/>
    </location>
</feature>
<gene>
    <name evidence="3" type="ORF">EB796_002686</name>
</gene>
<protein>
    <recommendedName>
        <fullName evidence="5">LUC7L</fullName>
    </recommendedName>
</protein>
<feature type="region of interest" description="Disordered" evidence="2">
    <location>
        <begin position="181"/>
        <end position="291"/>
    </location>
</feature>
<comment type="caution">
    <text evidence="3">The sequence shown here is derived from an EMBL/GenBank/DDBJ whole genome shotgun (WGS) entry which is preliminary data.</text>
</comment>
<accession>A0A7J7KLF2</accession>
<dbReference type="InterPro" id="IPR004882">
    <property type="entry name" value="Luc7-rel"/>
</dbReference>
<evidence type="ECO:0000313" key="4">
    <source>
        <dbReference type="Proteomes" id="UP000593567"/>
    </source>
</evidence>
<proteinExistence type="inferred from homology"/>
<dbReference type="OrthoDB" id="153872at2759"/>
<dbReference type="EMBL" id="VXIV02000317">
    <property type="protein sequence ID" value="KAF6039031.1"/>
    <property type="molecule type" value="Genomic_DNA"/>
</dbReference>
<reference evidence="3" key="1">
    <citation type="submission" date="2020-06" db="EMBL/GenBank/DDBJ databases">
        <title>Draft genome of Bugula neritina, a colonial animal packing powerful symbionts and potential medicines.</title>
        <authorList>
            <person name="Rayko M."/>
        </authorList>
    </citation>
    <scope>NUCLEOTIDE SEQUENCE [LARGE SCALE GENOMIC DNA]</scope>
    <source>
        <strain evidence="3">Kwan_BN1</strain>
    </source>
</reference>
<evidence type="ECO:0000313" key="3">
    <source>
        <dbReference type="EMBL" id="KAF6039031.1"/>
    </source>
</evidence>
<keyword evidence="4" id="KW-1185">Reference proteome</keyword>
<dbReference type="GO" id="GO:0006376">
    <property type="term" value="P:mRNA splice site recognition"/>
    <property type="evidence" value="ECO:0007669"/>
    <property type="project" value="InterPro"/>
</dbReference>
<feature type="compositionally biased region" description="Basic residues" evidence="2">
    <location>
        <begin position="227"/>
        <end position="240"/>
    </location>
</feature>
<comment type="similarity">
    <text evidence="1">Belongs to the Luc7 family.</text>
</comment>
<dbReference type="GO" id="GO:0005685">
    <property type="term" value="C:U1 snRNP"/>
    <property type="evidence" value="ECO:0007669"/>
    <property type="project" value="InterPro"/>
</dbReference>
<evidence type="ECO:0008006" key="5">
    <source>
        <dbReference type="Google" id="ProtNLM"/>
    </source>
</evidence>
<feature type="compositionally biased region" description="Basic and acidic residues" evidence="2">
    <location>
        <begin position="181"/>
        <end position="207"/>
    </location>
</feature>
<evidence type="ECO:0000256" key="2">
    <source>
        <dbReference type="SAM" id="MobiDB-lite"/>
    </source>
</evidence>
<evidence type="ECO:0000256" key="1">
    <source>
        <dbReference type="ARBA" id="ARBA00005655"/>
    </source>
</evidence>
<dbReference type="AlphaFoldDB" id="A0A7J7KLF2"/>
<dbReference type="Proteomes" id="UP000593567">
    <property type="component" value="Unassembled WGS sequence"/>
</dbReference>
<sequence length="291" mass="34441">MDLGECPKVHDHALRADFDTASKERDYFYDIDAMEHLEEFILDCDRRTEIAKKKLKETQDDLTEEATSKADAILQLGEEIGTKLAKAESCGAEGNIEESMKLMAEVDELNKAKAEAEEDFKNSMPASTYQQQKLRVCEVCGAYLGIHDNDRRLADHFGGKLHIGFIEIRDKLDELKKTVVDRRAAREKDREERMEKRRAERDRDRSRSRSRKRSRDRDRGRRPGSRERRRSRSRDRRRRGNSRDRGRRDRRRSRSRSPRSDRRNRKRSRSRDRRSRDYGENGGLNNEDRRD</sequence>